<reference evidence="1" key="1">
    <citation type="journal article" date="2019" name="Sci. Rep.">
        <title>Draft genome of Tanacetum cinerariifolium, the natural source of mosquito coil.</title>
        <authorList>
            <person name="Yamashiro T."/>
            <person name="Shiraishi A."/>
            <person name="Satake H."/>
            <person name="Nakayama K."/>
        </authorList>
    </citation>
    <scope>NUCLEOTIDE SEQUENCE</scope>
</reference>
<sequence>PGFAAPVRFRAGMLGVIGAAQRGFRGCEQSYPRLHGKPVGAPAWFASGPAPSLFSESAFPLRPCRLAAGGRCRGAPQR</sequence>
<evidence type="ECO:0000313" key="1">
    <source>
        <dbReference type="EMBL" id="GFD61082.1"/>
    </source>
</evidence>
<protein>
    <submittedName>
        <fullName evidence="1">Uncharacterized protein</fullName>
    </submittedName>
</protein>
<proteinExistence type="predicted"/>
<comment type="caution">
    <text evidence="1">The sequence shown here is derived from an EMBL/GenBank/DDBJ whole genome shotgun (WGS) entry which is preliminary data.</text>
</comment>
<name>A0A699XM31_TANCI</name>
<organism evidence="1">
    <name type="scientific">Tanacetum cinerariifolium</name>
    <name type="common">Dalmatian daisy</name>
    <name type="synonym">Chrysanthemum cinerariifolium</name>
    <dbReference type="NCBI Taxonomy" id="118510"/>
    <lineage>
        <taxon>Eukaryota</taxon>
        <taxon>Viridiplantae</taxon>
        <taxon>Streptophyta</taxon>
        <taxon>Embryophyta</taxon>
        <taxon>Tracheophyta</taxon>
        <taxon>Spermatophyta</taxon>
        <taxon>Magnoliopsida</taxon>
        <taxon>eudicotyledons</taxon>
        <taxon>Gunneridae</taxon>
        <taxon>Pentapetalae</taxon>
        <taxon>asterids</taxon>
        <taxon>campanulids</taxon>
        <taxon>Asterales</taxon>
        <taxon>Asteraceae</taxon>
        <taxon>Asteroideae</taxon>
        <taxon>Anthemideae</taxon>
        <taxon>Anthemidinae</taxon>
        <taxon>Tanacetum</taxon>
    </lineage>
</organism>
<accession>A0A699XM31</accession>
<gene>
    <name evidence="1" type="ORF">Tci_933051</name>
</gene>
<dbReference type="EMBL" id="BKCJ011886474">
    <property type="protein sequence ID" value="GFD61082.1"/>
    <property type="molecule type" value="Genomic_DNA"/>
</dbReference>
<feature type="non-terminal residue" evidence="1">
    <location>
        <position position="1"/>
    </location>
</feature>
<dbReference type="AlphaFoldDB" id="A0A699XM31"/>
<feature type="non-terminal residue" evidence="1">
    <location>
        <position position="78"/>
    </location>
</feature>